<accession>A0A1G7CKS5</accession>
<evidence type="ECO:0000313" key="2">
    <source>
        <dbReference type="EMBL" id="SDE40014.1"/>
    </source>
</evidence>
<evidence type="ECO:0000259" key="1">
    <source>
        <dbReference type="Pfam" id="PF10135"/>
    </source>
</evidence>
<proteinExistence type="predicted"/>
<dbReference type="Proteomes" id="UP000198994">
    <property type="component" value="Unassembled WGS sequence"/>
</dbReference>
<organism evidence="2 3">
    <name type="scientific">Salipiger thiooxidans</name>
    <dbReference type="NCBI Taxonomy" id="282683"/>
    <lineage>
        <taxon>Bacteria</taxon>
        <taxon>Pseudomonadati</taxon>
        <taxon>Pseudomonadota</taxon>
        <taxon>Alphaproteobacteria</taxon>
        <taxon>Rhodobacterales</taxon>
        <taxon>Roseobacteraceae</taxon>
        <taxon>Salipiger</taxon>
    </lineage>
</organism>
<protein>
    <submittedName>
        <fullName evidence="2">Rod binding protein</fullName>
    </submittedName>
</protein>
<sequence>MEITGTGPAKPPDALRKAAVELEATFLNEMLKAARLGESPAGFGGGIGEEQFSSFLRTEHARVLAEQGGIGLAESIYHAIKERLHD</sequence>
<dbReference type="STRING" id="282683.SAMN04488105_103215"/>
<dbReference type="InterPro" id="IPR019301">
    <property type="entry name" value="Flagellar_prot_FlgJ_N"/>
</dbReference>
<dbReference type="AlphaFoldDB" id="A0A1G7CKS5"/>
<name>A0A1G7CKS5_9RHOB</name>
<dbReference type="RefSeq" id="WP_089956413.1">
    <property type="nucleotide sequence ID" value="NZ_FNAV01000003.1"/>
</dbReference>
<reference evidence="3" key="1">
    <citation type="submission" date="2016-10" db="EMBL/GenBank/DDBJ databases">
        <authorList>
            <person name="Varghese N."/>
            <person name="Submissions S."/>
        </authorList>
    </citation>
    <scope>NUCLEOTIDE SEQUENCE [LARGE SCALE GENOMIC DNA]</scope>
    <source>
        <strain evidence="3">DSM 10146</strain>
    </source>
</reference>
<dbReference type="EMBL" id="FNAV01000003">
    <property type="protein sequence ID" value="SDE40014.1"/>
    <property type="molecule type" value="Genomic_DNA"/>
</dbReference>
<evidence type="ECO:0000313" key="3">
    <source>
        <dbReference type="Proteomes" id="UP000198994"/>
    </source>
</evidence>
<feature type="domain" description="Flagellar protein FlgJ N-terminal" evidence="1">
    <location>
        <begin position="30"/>
        <end position="77"/>
    </location>
</feature>
<dbReference type="Pfam" id="PF10135">
    <property type="entry name" value="Rod-binding"/>
    <property type="match status" value="1"/>
</dbReference>
<gene>
    <name evidence="2" type="ORF">SAMN04488105_103215</name>
</gene>
<keyword evidence="3" id="KW-1185">Reference proteome</keyword>
<dbReference type="OrthoDB" id="7690273at2"/>